<dbReference type="AlphaFoldDB" id="A0A438GY58"/>
<sequence length="117" mass="13897">MRRFSEVIEDLELWDLPLQGVQCLLPRPISDHCPILLDDRGVRKGLSPFKFENMWLKEDHFKDLLKSWWMGFQFKGPISFTLSEKLKALKANLKTWNKEVFENISTRKESTLKQIVF</sequence>
<dbReference type="Proteomes" id="UP000288805">
    <property type="component" value="Unassembled WGS sequence"/>
</dbReference>
<evidence type="ECO:0008006" key="3">
    <source>
        <dbReference type="Google" id="ProtNLM"/>
    </source>
</evidence>
<reference evidence="1 2" key="1">
    <citation type="journal article" date="2018" name="PLoS Genet.">
        <title>Population sequencing reveals clonal diversity and ancestral inbreeding in the grapevine cultivar Chardonnay.</title>
        <authorList>
            <person name="Roach M.J."/>
            <person name="Johnson D.L."/>
            <person name="Bohlmann J."/>
            <person name="van Vuuren H.J."/>
            <person name="Jones S.J."/>
            <person name="Pretorius I.S."/>
            <person name="Schmidt S.A."/>
            <person name="Borneman A.R."/>
        </authorList>
    </citation>
    <scope>NUCLEOTIDE SEQUENCE [LARGE SCALE GENOMIC DNA]</scope>
    <source>
        <strain evidence="2">cv. Chardonnay</strain>
        <tissue evidence="1">Leaf</tissue>
    </source>
</reference>
<dbReference type="EMBL" id="QGNW01000317">
    <property type="protein sequence ID" value="RVW77174.1"/>
    <property type="molecule type" value="Genomic_DNA"/>
</dbReference>
<comment type="caution">
    <text evidence="1">The sequence shown here is derived from an EMBL/GenBank/DDBJ whole genome shotgun (WGS) entry which is preliminary data.</text>
</comment>
<evidence type="ECO:0000313" key="1">
    <source>
        <dbReference type="EMBL" id="RVW77174.1"/>
    </source>
</evidence>
<accession>A0A438GY58</accession>
<proteinExistence type="predicted"/>
<protein>
    <recommendedName>
        <fullName evidence="3">Cysteine-rich receptor-like protein kinase</fullName>
    </recommendedName>
</protein>
<dbReference type="PANTHER" id="PTHR33710">
    <property type="entry name" value="BNAC02G09200D PROTEIN"/>
    <property type="match status" value="1"/>
</dbReference>
<organism evidence="1 2">
    <name type="scientific">Vitis vinifera</name>
    <name type="common">Grape</name>
    <dbReference type="NCBI Taxonomy" id="29760"/>
    <lineage>
        <taxon>Eukaryota</taxon>
        <taxon>Viridiplantae</taxon>
        <taxon>Streptophyta</taxon>
        <taxon>Embryophyta</taxon>
        <taxon>Tracheophyta</taxon>
        <taxon>Spermatophyta</taxon>
        <taxon>Magnoliopsida</taxon>
        <taxon>eudicotyledons</taxon>
        <taxon>Gunneridae</taxon>
        <taxon>Pentapetalae</taxon>
        <taxon>rosids</taxon>
        <taxon>Vitales</taxon>
        <taxon>Vitaceae</taxon>
        <taxon>Viteae</taxon>
        <taxon>Vitis</taxon>
    </lineage>
</organism>
<dbReference type="PANTHER" id="PTHR33710:SF71">
    <property type="entry name" value="ENDONUCLEASE_EXONUCLEASE_PHOSPHATASE DOMAIN-CONTAINING PROTEIN"/>
    <property type="match status" value="1"/>
</dbReference>
<evidence type="ECO:0000313" key="2">
    <source>
        <dbReference type="Proteomes" id="UP000288805"/>
    </source>
</evidence>
<gene>
    <name evidence="1" type="ORF">CK203_054260</name>
</gene>
<name>A0A438GY58_VITVI</name>